<dbReference type="EMBL" id="BJYA01000001">
    <property type="protein sequence ID" value="GEN44651.1"/>
    <property type="molecule type" value="Genomic_DNA"/>
</dbReference>
<dbReference type="RefSeq" id="WP_146813897.1">
    <property type="nucleotide sequence ID" value="NZ_BJYA01000001.1"/>
</dbReference>
<feature type="transmembrane region" description="Helical" evidence="1">
    <location>
        <begin position="12"/>
        <end position="37"/>
    </location>
</feature>
<dbReference type="Proteomes" id="UP000321440">
    <property type="component" value="Unassembled WGS sequence"/>
</dbReference>
<protein>
    <submittedName>
        <fullName evidence="2">Membrane protein</fullName>
    </submittedName>
</protein>
<dbReference type="OrthoDB" id="2987886at2"/>
<keyword evidence="3" id="KW-1185">Reference proteome</keyword>
<name>A0A511W1L1_9BACI</name>
<feature type="transmembrane region" description="Helical" evidence="1">
    <location>
        <begin position="276"/>
        <end position="299"/>
    </location>
</feature>
<keyword evidence="1" id="KW-1133">Transmembrane helix</keyword>
<evidence type="ECO:0000313" key="3">
    <source>
        <dbReference type="Proteomes" id="UP000321440"/>
    </source>
</evidence>
<sequence>MEDRNIVKQGAIAGAAFILLMIATFFVPIISLVTVFLLPIPLIVFGSRFGLKPVAILFLIISLISILILSIYSLPIVFVMGLGGLAIGAAIYSKKDAYETWAQGTFSFAIGMAVVYAITQFMFDVNWVHELNTLIEESLESTVAFAEQVGTPISQEEYEALQQSLSELTYLIPTGMVLIGLALAFISQWLSYKFINRADGERLKFPPFKDFKLPTSIIWIFLLGIILTWIYTDPAETMYLAAANLYALPGLLLVIQGLSFVFFFTHYKSWSKAIPIFTVILFVLFPFLLIYPLRILGIIDLGFRLRERLNGSK</sequence>
<dbReference type="Pfam" id="PF09991">
    <property type="entry name" value="DUF2232"/>
    <property type="match status" value="1"/>
</dbReference>
<dbReference type="PANTHER" id="PTHR41324">
    <property type="entry name" value="MEMBRANE PROTEIN-RELATED"/>
    <property type="match status" value="1"/>
</dbReference>
<feature type="transmembrane region" description="Helical" evidence="1">
    <location>
        <begin position="213"/>
        <end position="232"/>
    </location>
</feature>
<keyword evidence="1" id="KW-0812">Transmembrane</keyword>
<gene>
    <name evidence="2" type="ORF">AHA02nite_04270</name>
</gene>
<evidence type="ECO:0000313" key="2">
    <source>
        <dbReference type="EMBL" id="GEN44651.1"/>
    </source>
</evidence>
<keyword evidence="1" id="KW-0472">Membrane</keyword>
<dbReference type="PANTHER" id="PTHR41324:SF1">
    <property type="entry name" value="DUF2232 DOMAIN-CONTAINING PROTEIN"/>
    <property type="match status" value="1"/>
</dbReference>
<reference evidence="2 3" key="1">
    <citation type="submission" date="2019-07" db="EMBL/GenBank/DDBJ databases">
        <title>Whole genome shotgun sequence of Alkalibacillus haloalkaliphilus NBRC 103110.</title>
        <authorList>
            <person name="Hosoyama A."/>
            <person name="Uohara A."/>
            <person name="Ohji S."/>
            <person name="Ichikawa N."/>
        </authorList>
    </citation>
    <scope>NUCLEOTIDE SEQUENCE [LARGE SCALE GENOMIC DNA]</scope>
    <source>
        <strain evidence="2 3">NBRC 103110</strain>
    </source>
</reference>
<accession>A0A511W1L1</accession>
<comment type="caution">
    <text evidence="2">The sequence shown here is derived from an EMBL/GenBank/DDBJ whole genome shotgun (WGS) entry which is preliminary data.</text>
</comment>
<dbReference type="AlphaFoldDB" id="A0A511W1L1"/>
<proteinExistence type="predicted"/>
<organism evidence="2 3">
    <name type="scientific">Alkalibacillus haloalkaliphilus</name>
    <dbReference type="NCBI Taxonomy" id="94136"/>
    <lineage>
        <taxon>Bacteria</taxon>
        <taxon>Bacillati</taxon>
        <taxon>Bacillota</taxon>
        <taxon>Bacilli</taxon>
        <taxon>Bacillales</taxon>
        <taxon>Bacillaceae</taxon>
        <taxon>Alkalibacillus</taxon>
    </lineage>
</organism>
<feature type="transmembrane region" description="Helical" evidence="1">
    <location>
        <begin position="238"/>
        <end position="264"/>
    </location>
</feature>
<feature type="transmembrane region" description="Helical" evidence="1">
    <location>
        <begin position="49"/>
        <end position="68"/>
    </location>
</feature>
<evidence type="ECO:0000256" key="1">
    <source>
        <dbReference type="SAM" id="Phobius"/>
    </source>
</evidence>
<feature type="transmembrane region" description="Helical" evidence="1">
    <location>
        <begin position="170"/>
        <end position="192"/>
    </location>
</feature>
<feature type="transmembrane region" description="Helical" evidence="1">
    <location>
        <begin position="104"/>
        <end position="123"/>
    </location>
</feature>
<dbReference type="InterPro" id="IPR018710">
    <property type="entry name" value="DUF2232"/>
</dbReference>